<dbReference type="PANTHER" id="PTHR43174">
    <property type="entry name" value="UDP-N-ACETYLGLUCOSAMINE 2-EPIMERASE"/>
    <property type="match status" value="1"/>
</dbReference>
<dbReference type="SUPFAM" id="SSF53756">
    <property type="entry name" value="UDP-Glycosyltransferase/glycogen phosphorylase"/>
    <property type="match status" value="1"/>
</dbReference>
<dbReference type="InterPro" id="IPR020004">
    <property type="entry name" value="UDP-GlcNAc_Epase"/>
</dbReference>
<accession>A0ABT4G8N4</accession>
<dbReference type="NCBIfam" id="TIGR03568">
    <property type="entry name" value="NeuC_NnaA"/>
    <property type="match status" value="1"/>
</dbReference>
<gene>
    <name evidence="2" type="primary">neuC</name>
    <name evidence="2" type="ORF">M5X19_06505</name>
</gene>
<dbReference type="EC" id="3.2.1.183" evidence="2"/>
<dbReference type="CDD" id="cd03786">
    <property type="entry name" value="GTB_UDP-GlcNAc_2-Epimerase"/>
    <property type="match status" value="1"/>
</dbReference>
<feature type="domain" description="UDP-N-acetylglucosamine 2-epimerase" evidence="1">
    <location>
        <begin position="24"/>
        <end position="366"/>
    </location>
</feature>
<proteinExistence type="predicted"/>
<dbReference type="Gene3D" id="3.40.50.2000">
    <property type="entry name" value="Glycogen Phosphorylase B"/>
    <property type="match status" value="2"/>
</dbReference>
<dbReference type="InterPro" id="IPR029767">
    <property type="entry name" value="WecB-like"/>
</dbReference>
<reference evidence="2 3" key="1">
    <citation type="submission" date="2022-05" db="EMBL/GenBank/DDBJ databases">
        <title>Genome Sequencing of Bee-Associated Microbes.</title>
        <authorList>
            <person name="Dunlap C."/>
        </authorList>
    </citation>
    <scope>NUCLEOTIDE SEQUENCE [LARGE SCALE GENOMIC DNA]</scope>
    <source>
        <strain evidence="2 3">NRRL B-14421</strain>
    </source>
</reference>
<dbReference type="Pfam" id="PF02350">
    <property type="entry name" value="Epimerase_2"/>
    <property type="match status" value="1"/>
</dbReference>
<dbReference type="EMBL" id="JAMDMX010000016">
    <property type="protein sequence ID" value="MCY9692552.1"/>
    <property type="molecule type" value="Genomic_DNA"/>
</dbReference>
<keyword evidence="2" id="KW-0326">Glycosidase</keyword>
<protein>
    <submittedName>
        <fullName evidence="2">UDP-N-acetylglucosamine 2-epimerase</fullName>
        <ecNumber evidence="2">3.2.1.183</ecNumber>
    </submittedName>
</protein>
<sequence length="387" mass="42983">MVKRKICIVTSTRSDYGLNYWIMKRIKENANLELQIIASGMHMSTEFGLTYKEIERDGFTLNKKIEILLSSDTSVGITKSLGLALISFSEAFQDLKPDLIVLLGDRFEIMAAAQAAMIANIPIAHVAGGDTTIGAYDEAIRHSLTKMSHLHFVTNESAYKRVIQLGENPQRVYNVGSTGIDYIKNVSLLTKEQLGNQLDFKLRPKNIVVTFHPVTLEENSSEKQFKELLSALQKLGSNVGIIITKPNADNDGRIIIKLIDEFTKAHENVVSFTSLGQIRYLSTLAHVDCVVGNSSSGLYEAPSFKKPTVNIGDRQGGRLMATSIINCQPISDDIYQSIEKAFSLDCSESVNPYGDGNSSERIVRVIADIQDYKVLIKKSFYEVEFNV</sequence>
<evidence type="ECO:0000313" key="2">
    <source>
        <dbReference type="EMBL" id="MCY9692552.1"/>
    </source>
</evidence>
<comment type="caution">
    <text evidence="2">The sequence shown here is derived from an EMBL/GenBank/DDBJ whole genome shotgun (WGS) entry which is preliminary data.</text>
</comment>
<keyword evidence="2" id="KW-0378">Hydrolase</keyword>
<evidence type="ECO:0000259" key="1">
    <source>
        <dbReference type="Pfam" id="PF02350"/>
    </source>
</evidence>
<organism evidence="2 3">
    <name type="scientific">Paenibacillus alginolyticus</name>
    <dbReference type="NCBI Taxonomy" id="59839"/>
    <lineage>
        <taxon>Bacteria</taxon>
        <taxon>Bacillati</taxon>
        <taxon>Bacillota</taxon>
        <taxon>Bacilli</taxon>
        <taxon>Bacillales</taxon>
        <taxon>Paenibacillaceae</taxon>
        <taxon>Paenibacillus</taxon>
    </lineage>
</organism>
<keyword evidence="3" id="KW-1185">Reference proteome</keyword>
<dbReference type="GO" id="GO:0016798">
    <property type="term" value="F:hydrolase activity, acting on glycosyl bonds"/>
    <property type="evidence" value="ECO:0007669"/>
    <property type="project" value="UniProtKB-KW"/>
</dbReference>
<dbReference type="PANTHER" id="PTHR43174:SF3">
    <property type="entry name" value="UDP-N-ACETYLGLUCOSAMINE 2-EPIMERASE"/>
    <property type="match status" value="1"/>
</dbReference>
<evidence type="ECO:0000313" key="3">
    <source>
        <dbReference type="Proteomes" id="UP001527099"/>
    </source>
</evidence>
<dbReference type="Proteomes" id="UP001527099">
    <property type="component" value="Unassembled WGS sequence"/>
</dbReference>
<name>A0ABT4G8N4_9BACL</name>
<dbReference type="InterPro" id="IPR003331">
    <property type="entry name" value="UDP_GlcNAc_Epimerase_2_dom"/>
</dbReference>